<evidence type="ECO:0000256" key="5">
    <source>
        <dbReference type="ARBA" id="ARBA00022989"/>
    </source>
</evidence>
<accession>A0ABS4UTT7</accession>
<evidence type="ECO:0000259" key="8">
    <source>
        <dbReference type="Pfam" id="PF03458"/>
    </source>
</evidence>
<comment type="caution">
    <text evidence="9">The sequence shown here is derived from an EMBL/GenBank/DDBJ whole genome shotgun (WGS) entry which is preliminary data.</text>
</comment>
<dbReference type="Pfam" id="PF03458">
    <property type="entry name" value="Gly_transporter"/>
    <property type="match status" value="2"/>
</dbReference>
<dbReference type="EMBL" id="JAGINT010000002">
    <property type="protein sequence ID" value="MBP2354969.1"/>
    <property type="molecule type" value="Genomic_DNA"/>
</dbReference>
<keyword evidence="5 7" id="KW-1133">Transmembrane helix</keyword>
<dbReference type="PANTHER" id="PTHR30506:SF3">
    <property type="entry name" value="UPF0126 INNER MEMBRANE PROTEIN YADS-RELATED"/>
    <property type="match status" value="1"/>
</dbReference>
<evidence type="ECO:0000256" key="7">
    <source>
        <dbReference type="SAM" id="Phobius"/>
    </source>
</evidence>
<dbReference type="RefSeq" id="WP_209697700.1">
    <property type="nucleotide sequence ID" value="NZ_BAAAVU010000015.1"/>
</dbReference>
<evidence type="ECO:0000256" key="1">
    <source>
        <dbReference type="ARBA" id="ARBA00004651"/>
    </source>
</evidence>
<feature type="transmembrane region" description="Helical" evidence="7">
    <location>
        <begin position="68"/>
        <end position="88"/>
    </location>
</feature>
<evidence type="ECO:0000256" key="6">
    <source>
        <dbReference type="ARBA" id="ARBA00023136"/>
    </source>
</evidence>
<feature type="transmembrane region" description="Helical" evidence="7">
    <location>
        <begin position="6"/>
        <end position="28"/>
    </location>
</feature>
<sequence>MSTASSTFLVLDLTGTFAFALNGALTALRVARVDIVGVVTLGMCTALGGGIIRDILLNALPPATFSDWRYLTVAAGGGLVAFVFGGHLNRLAKPILILDAAGLSLFAVSGALKGLQHGVGFSQAVILGTITAVGGGTLRDVLIREIPSVLTSGLYAIPALLGAVVVVAADRLGAADLPISIAAAAVCFIVRMLGIRYDLDAPAPPGSKRGA</sequence>
<dbReference type="Proteomes" id="UP000755585">
    <property type="component" value="Unassembled WGS sequence"/>
</dbReference>
<feature type="transmembrane region" description="Helical" evidence="7">
    <location>
        <begin position="118"/>
        <end position="138"/>
    </location>
</feature>
<reference evidence="9 10" key="1">
    <citation type="submission" date="2021-03" db="EMBL/GenBank/DDBJ databases">
        <title>Sequencing the genomes of 1000 actinobacteria strains.</title>
        <authorList>
            <person name="Klenk H.-P."/>
        </authorList>
    </citation>
    <scope>NUCLEOTIDE SEQUENCE [LARGE SCALE GENOMIC DNA]</scope>
    <source>
        <strain evidence="9 10">DSM 18824</strain>
    </source>
</reference>
<feature type="transmembrane region" description="Helical" evidence="7">
    <location>
        <begin position="175"/>
        <end position="194"/>
    </location>
</feature>
<evidence type="ECO:0000313" key="10">
    <source>
        <dbReference type="Proteomes" id="UP000755585"/>
    </source>
</evidence>
<keyword evidence="10" id="KW-1185">Reference proteome</keyword>
<dbReference type="PANTHER" id="PTHR30506">
    <property type="entry name" value="INNER MEMBRANE PROTEIN"/>
    <property type="match status" value="1"/>
</dbReference>
<evidence type="ECO:0000256" key="3">
    <source>
        <dbReference type="ARBA" id="ARBA00022475"/>
    </source>
</evidence>
<keyword evidence="4 7" id="KW-0812">Transmembrane</keyword>
<feature type="transmembrane region" description="Helical" evidence="7">
    <location>
        <begin position="150"/>
        <end position="169"/>
    </location>
</feature>
<feature type="transmembrane region" description="Helical" evidence="7">
    <location>
        <begin position="95"/>
        <end position="112"/>
    </location>
</feature>
<keyword evidence="6 7" id="KW-0472">Membrane</keyword>
<feature type="transmembrane region" description="Helical" evidence="7">
    <location>
        <begin position="35"/>
        <end position="56"/>
    </location>
</feature>
<comment type="subcellular location">
    <subcellularLocation>
        <location evidence="1">Cell membrane</location>
        <topology evidence="1">Multi-pass membrane protein</topology>
    </subcellularLocation>
</comment>
<organism evidence="9 10">
    <name type="scientific">Kribbella aluminosa</name>
    <dbReference type="NCBI Taxonomy" id="416017"/>
    <lineage>
        <taxon>Bacteria</taxon>
        <taxon>Bacillati</taxon>
        <taxon>Actinomycetota</taxon>
        <taxon>Actinomycetes</taxon>
        <taxon>Propionibacteriales</taxon>
        <taxon>Kribbellaceae</taxon>
        <taxon>Kribbella</taxon>
    </lineage>
</organism>
<comment type="similarity">
    <text evidence="2">Belongs to the UPF0126 family.</text>
</comment>
<feature type="domain" description="Glycine transporter" evidence="8">
    <location>
        <begin position="10"/>
        <end position="84"/>
    </location>
</feature>
<dbReference type="InterPro" id="IPR005115">
    <property type="entry name" value="Gly_transporter"/>
</dbReference>
<name>A0ABS4UTT7_9ACTN</name>
<evidence type="ECO:0000256" key="2">
    <source>
        <dbReference type="ARBA" id="ARBA00008193"/>
    </source>
</evidence>
<gene>
    <name evidence="9" type="ORF">JOF29_006079</name>
</gene>
<evidence type="ECO:0000256" key="4">
    <source>
        <dbReference type="ARBA" id="ARBA00022692"/>
    </source>
</evidence>
<keyword evidence="3" id="KW-1003">Cell membrane</keyword>
<protein>
    <submittedName>
        <fullName evidence="9">Membrane protein YeiH</fullName>
    </submittedName>
</protein>
<proteinExistence type="inferred from homology"/>
<feature type="domain" description="Glycine transporter" evidence="8">
    <location>
        <begin position="97"/>
        <end position="169"/>
    </location>
</feature>
<evidence type="ECO:0000313" key="9">
    <source>
        <dbReference type="EMBL" id="MBP2354969.1"/>
    </source>
</evidence>